<dbReference type="Pfam" id="PF00005">
    <property type="entry name" value="ABC_tran"/>
    <property type="match status" value="1"/>
</dbReference>
<dbReference type="GO" id="GO:0005524">
    <property type="term" value="F:ATP binding"/>
    <property type="evidence" value="ECO:0007669"/>
    <property type="project" value="UniProtKB-KW"/>
</dbReference>
<dbReference type="PANTHER" id="PTHR42711">
    <property type="entry name" value="ABC TRANSPORTER ATP-BINDING PROTEIN"/>
    <property type="match status" value="1"/>
</dbReference>
<dbReference type="PROSITE" id="PS00211">
    <property type="entry name" value="ABC_TRANSPORTER_1"/>
    <property type="match status" value="1"/>
</dbReference>
<dbReference type="OrthoDB" id="87732at2157"/>
<comment type="similarity">
    <text evidence="1">Belongs to the ABC transporter superfamily.</text>
</comment>
<dbReference type="EMBL" id="FOZS01000001">
    <property type="protein sequence ID" value="SFS37032.1"/>
    <property type="molecule type" value="Genomic_DNA"/>
</dbReference>
<evidence type="ECO:0000256" key="4">
    <source>
        <dbReference type="ARBA" id="ARBA00022840"/>
    </source>
</evidence>
<evidence type="ECO:0000259" key="6">
    <source>
        <dbReference type="PROSITE" id="PS50893"/>
    </source>
</evidence>
<dbReference type="InterPro" id="IPR003593">
    <property type="entry name" value="AAA+_ATPase"/>
</dbReference>
<accession>A0A1I6P9Z0</accession>
<dbReference type="InterPro" id="IPR027417">
    <property type="entry name" value="P-loop_NTPase"/>
</dbReference>
<keyword evidence="2" id="KW-0813">Transport</keyword>
<dbReference type="SUPFAM" id="SSF52540">
    <property type="entry name" value="P-loop containing nucleoside triphosphate hydrolases"/>
    <property type="match status" value="1"/>
</dbReference>
<reference evidence="8" key="1">
    <citation type="submission" date="2016-10" db="EMBL/GenBank/DDBJ databases">
        <authorList>
            <person name="Varghese N."/>
            <person name="Submissions S."/>
        </authorList>
    </citation>
    <scope>NUCLEOTIDE SEQUENCE [LARGE SCALE GENOMIC DNA]</scope>
    <source>
        <strain evidence="8">DSM 22427</strain>
    </source>
</reference>
<protein>
    <submittedName>
        <fullName evidence="7">ABC-2 type transport system ATP-binding protein</fullName>
    </submittedName>
</protein>
<keyword evidence="8" id="KW-1185">Reference proteome</keyword>
<name>A0A1I6P9Z0_9EURY</name>
<gene>
    <name evidence="7" type="ORF">SAMN04488556_0421</name>
</gene>
<evidence type="ECO:0000256" key="5">
    <source>
        <dbReference type="SAM" id="MobiDB-lite"/>
    </source>
</evidence>
<evidence type="ECO:0000256" key="1">
    <source>
        <dbReference type="ARBA" id="ARBA00005417"/>
    </source>
</evidence>
<dbReference type="Proteomes" id="UP000199199">
    <property type="component" value="Unassembled WGS sequence"/>
</dbReference>
<feature type="domain" description="ABC transporter" evidence="6">
    <location>
        <begin position="4"/>
        <end position="228"/>
    </location>
</feature>
<dbReference type="PANTHER" id="PTHR42711:SF5">
    <property type="entry name" value="ABC TRANSPORTER ATP-BINDING PROTEIN NATA"/>
    <property type="match status" value="1"/>
</dbReference>
<organism evidence="7 8">
    <name type="scientific">Halostagnicola kamekurae</name>
    <dbReference type="NCBI Taxonomy" id="619731"/>
    <lineage>
        <taxon>Archaea</taxon>
        <taxon>Methanobacteriati</taxon>
        <taxon>Methanobacteriota</taxon>
        <taxon>Stenosarchaea group</taxon>
        <taxon>Halobacteria</taxon>
        <taxon>Halobacteriales</taxon>
        <taxon>Natrialbaceae</taxon>
        <taxon>Halostagnicola</taxon>
    </lineage>
</organism>
<dbReference type="AlphaFoldDB" id="A0A1I6P9Z0"/>
<proteinExistence type="inferred from homology"/>
<keyword evidence="3" id="KW-0547">Nucleotide-binding</keyword>
<dbReference type="CDD" id="cd03230">
    <property type="entry name" value="ABC_DR_subfamily_A"/>
    <property type="match status" value="1"/>
</dbReference>
<feature type="region of interest" description="Disordered" evidence="5">
    <location>
        <begin position="292"/>
        <end position="367"/>
    </location>
</feature>
<dbReference type="PROSITE" id="PS50893">
    <property type="entry name" value="ABC_TRANSPORTER_2"/>
    <property type="match status" value="1"/>
</dbReference>
<dbReference type="InterPro" id="IPR003439">
    <property type="entry name" value="ABC_transporter-like_ATP-bd"/>
</dbReference>
<dbReference type="Gene3D" id="3.40.50.300">
    <property type="entry name" value="P-loop containing nucleotide triphosphate hydrolases"/>
    <property type="match status" value="1"/>
</dbReference>
<dbReference type="InterPro" id="IPR017871">
    <property type="entry name" value="ABC_transporter-like_CS"/>
</dbReference>
<evidence type="ECO:0000313" key="7">
    <source>
        <dbReference type="EMBL" id="SFS37032.1"/>
    </source>
</evidence>
<evidence type="ECO:0000256" key="3">
    <source>
        <dbReference type="ARBA" id="ARBA00022741"/>
    </source>
</evidence>
<dbReference type="GO" id="GO:0016887">
    <property type="term" value="F:ATP hydrolysis activity"/>
    <property type="evidence" value="ECO:0007669"/>
    <property type="project" value="InterPro"/>
</dbReference>
<evidence type="ECO:0000256" key="2">
    <source>
        <dbReference type="ARBA" id="ARBA00022448"/>
    </source>
</evidence>
<dbReference type="InterPro" id="IPR050763">
    <property type="entry name" value="ABC_transporter_ATP-binding"/>
</dbReference>
<keyword evidence="4 7" id="KW-0067">ATP-binding</keyword>
<evidence type="ECO:0000313" key="8">
    <source>
        <dbReference type="Proteomes" id="UP000199199"/>
    </source>
</evidence>
<sequence>MGTIDVDGLTKDYGEVLGANDLAFTVEEGEIFGFLGPNGAGKTTTIRLLLGLLEPTAGTARVLGADIRDERALIEAKRRIGYLPADLGFEEKSTGRRVLEYFGSIRGDSRREELLELFTPPLDREIREYSSGNRQMLALVQAFMHDPDLVIMDEPTSGLDPLKQERLLEFLRDERDRGTTIFFSSHVLSEVRRVCDRVGILREGRLVALEDVEALLDRGGKQVRLRLAEGENEFEPIDGATDLERAGRSVTFTYTGEYNALLSHLTSYDVLDVEIDEPSLETIFMHYYGTTDEGSDAAATGDRDEPTADGPATDERGEPAADKRDDPAADERNESTTDSGSESRAEERRSTDDSGAENRPRSEETDA</sequence>
<dbReference type="SMART" id="SM00382">
    <property type="entry name" value="AAA"/>
    <property type="match status" value="1"/>
</dbReference>
<feature type="compositionally biased region" description="Basic and acidic residues" evidence="5">
    <location>
        <begin position="313"/>
        <end position="367"/>
    </location>
</feature>